<protein>
    <submittedName>
        <fullName evidence="1">Uncharacterized protein</fullName>
    </submittedName>
</protein>
<proteinExistence type="predicted"/>
<organism evidence="1 2">
    <name type="scientific">Hyalomma asiaticum</name>
    <name type="common">Tick</name>
    <dbReference type="NCBI Taxonomy" id="266040"/>
    <lineage>
        <taxon>Eukaryota</taxon>
        <taxon>Metazoa</taxon>
        <taxon>Ecdysozoa</taxon>
        <taxon>Arthropoda</taxon>
        <taxon>Chelicerata</taxon>
        <taxon>Arachnida</taxon>
        <taxon>Acari</taxon>
        <taxon>Parasitiformes</taxon>
        <taxon>Ixodida</taxon>
        <taxon>Ixodoidea</taxon>
        <taxon>Ixodidae</taxon>
        <taxon>Hyalomminae</taxon>
        <taxon>Hyalomma</taxon>
    </lineage>
</organism>
<evidence type="ECO:0000313" key="1">
    <source>
        <dbReference type="EMBL" id="KAH6940732.1"/>
    </source>
</evidence>
<dbReference type="Proteomes" id="UP000821845">
    <property type="component" value="Chromosome 11"/>
</dbReference>
<evidence type="ECO:0000313" key="2">
    <source>
        <dbReference type="Proteomes" id="UP000821845"/>
    </source>
</evidence>
<comment type="caution">
    <text evidence="1">The sequence shown here is derived from an EMBL/GenBank/DDBJ whole genome shotgun (WGS) entry which is preliminary data.</text>
</comment>
<name>A0ACB7T5Q7_HYAAI</name>
<keyword evidence="2" id="KW-1185">Reference proteome</keyword>
<sequence>MPVRLLNAQLIVHDLCHVLQPPAFRLARSLLRLLPMLETRHTRCLRSEASRLAYRTLCNPPSHPIPEISLSLGPDASAETRARRRGELDVGCVQQEASAPAGHTGVDGRPLLRSPASSLPTPALTSVAVLRVRSYRAGDFLDSCGLVAGMCAKRSIFERGRSMRPGLIMSPVIGSNLHGGDGSRSGGNPRRLQRRLAIFNACRMQRFRISLPAALA</sequence>
<reference evidence="1" key="1">
    <citation type="submission" date="2020-05" db="EMBL/GenBank/DDBJ databases">
        <title>Large-scale comparative analyses of tick genomes elucidate their genetic diversity and vector capacities.</title>
        <authorList>
            <person name="Jia N."/>
            <person name="Wang J."/>
            <person name="Shi W."/>
            <person name="Du L."/>
            <person name="Sun Y."/>
            <person name="Zhan W."/>
            <person name="Jiang J."/>
            <person name="Wang Q."/>
            <person name="Zhang B."/>
            <person name="Ji P."/>
            <person name="Sakyi L.B."/>
            <person name="Cui X."/>
            <person name="Yuan T."/>
            <person name="Jiang B."/>
            <person name="Yang W."/>
            <person name="Lam T.T.-Y."/>
            <person name="Chang Q."/>
            <person name="Ding S."/>
            <person name="Wang X."/>
            <person name="Zhu J."/>
            <person name="Ruan X."/>
            <person name="Zhao L."/>
            <person name="Wei J."/>
            <person name="Que T."/>
            <person name="Du C."/>
            <person name="Cheng J."/>
            <person name="Dai P."/>
            <person name="Han X."/>
            <person name="Huang E."/>
            <person name="Gao Y."/>
            <person name="Liu J."/>
            <person name="Shao H."/>
            <person name="Ye R."/>
            <person name="Li L."/>
            <person name="Wei W."/>
            <person name="Wang X."/>
            <person name="Wang C."/>
            <person name="Yang T."/>
            <person name="Huo Q."/>
            <person name="Li W."/>
            <person name="Guo W."/>
            <person name="Chen H."/>
            <person name="Zhou L."/>
            <person name="Ni X."/>
            <person name="Tian J."/>
            <person name="Zhou Y."/>
            <person name="Sheng Y."/>
            <person name="Liu T."/>
            <person name="Pan Y."/>
            <person name="Xia L."/>
            <person name="Li J."/>
            <person name="Zhao F."/>
            <person name="Cao W."/>
        </authorList>
    </citation>
    <scope>NUCLEOTIDE SEQUENCE</scope>
    <source>
        <strain evidence="1">Hyas-2018</strain>
    </source>
</reference>
<dbReference type="EMBL" id="CM023491">
    <property type="protein sequence ID" value="KAH6940732.1"/>
    <property type="molecule type" value="Genomic_DNA"/>
</dbReference>
<gene>
    <name evidence="1" type="ORF">HPB50_005773</name>
</gene>
<accession>A0ACB7T5Q7</accession>